<accession>A0A2H1GGZ0</accession>
<gene>
    <name evidence="1" type="ORF">ZT1E4_G6099</name>
</gene>
<proteinExistence type="predicted"/>
<organism evidence="1 2">
    <name type="scientific">Zymoseptoria tritici ST99CH_1E4</name>
    <dbReference type="NCBI Taxonomy" id="1276532"/>
    <lineage>
        <taxon>Eukaryota</taxon>
        <taxon>Fungi</taxon>
        <taxon>Dikarya</taxon>
        <taxon>Ascomycota</taxon>
        <taxon>Pezizomycotina</taxon>
        <taxon>Dothideomycetes</taxon>
        <taxon>Dothideomycetidae</taxon>
        <taxon>Mycosphaerellales</taxon>
        <taxon>Mycosphaerellaceae</taxon>
        <taxon>Zymoseptoria</taxon>
    </lineage>
</organism>
<evidence type="ECO:0000313" key="1">
    <source>
        <dbReference type="EMBL" id="SMR52824.1"/>
    </source>
</evidence>
<name>A0A2H1GGZ0_ZYMTR</name>
<dbReference type="EMBL" id="LT854257">
    <property type="protein sequence ID" value="SMR52824.1"/>
    <property type="molecule type" value="Genomic_DNA"/>
</dbReference>
<sequence length="258" mass="29277">MALSQYDKAVMKGRALVRAMNAHPEDSTQPQSTWTFDNLPAHGWTQSNVRPFTISPTIERGMHELMNSRGLSLDDASNTYVEWDHDMAVQMERAEYDRSGGLFYQVFNLEGHTILADKRHSPEAMAPQGRLPPLRHWSDVTYLQWARLAHNNDALRRDLRRVASCNIVNKDVQGVIDRVLGRDTIETLEYPGRTFRPTDGEHFEALLGTSTLSGVGYMLAQHKAPDQLGWRTVESISVWCPEKQLPQYFAVVNIVSKA</sequence>
<reference evidence="2" key="1">
    <citation type="submission" date="2017-05" db="EMBL/GenBank/DDBJ databases">
        <authorList>
            <person name="Song R."/>
            <person name="Chenine A.L."/>
            <person name="Ruprecht R.M."/>
        </authorList>
    </citation>
    <scope>NUCLEOTIDE SEQUENCE [LARGE SCALE GENOMIC DNA]</scope>
</reference>
<dbReference type="AlphaFoldDB" id="A0A2H1GGZ0"/>
<evidence type="ECO:0000313" key="2">
    <source>
        <dbReference type="Proteomes" id="UP000245764"/>
    </source>
</evidence>
<protein>
    <submittedName>
        <fullName evidence="1">Uncharacterized protein</fullName>
    </submittedName>
</protein>
<dbReference type="Proteomes" id="UP000245764">
    <property type="component" value="Chromosome 5"/>
</dbReference>